<feature type="domain" description="Tyrosine-protein phosphatase" evidence="6">
    <location>
        <begin position="13"/>
        <end position="167"/>
    </location>
</feature>
<evidence type="ECO:0000256" key="1">
    <source>
        <dbReference type="ARBA" id="ARBA00008601"/>
    </source>
</evidence>
<evidence type="ECO:0000256" key="4">
    <source>
        <dbReference type="ARBA" id="ARBA00022912"/>
    </source>
</evidence>
<accession>U6LWI4</accession>
<dbReference type="EC" id="3.1.3.48" evidence="2"/>
<evidence type="ECO:0000313" key="9">
    <source>
        <dbReference type="Proteomes" id="UP000030750"/>
    </source>
</evidence>
<name>U6LWI4_9EIME</name>
<evidence type="ECO:0000256" key="3">
    <source>
        <dbReference type="ARBA" id="ARBA00022801"/>
    </source>
</evidence>
<dbReference type="CDD" id="cd14498">
    <property type="entry name" value="DSP"/>
    <property type="match status" value="1"/>
</dbReference>
<evidence type="ECO:0000256" key="5">
    <source>
        <dbReference type="SAM" id="MobiDB-lite"/>
    </source>
</evidence>
<dbReference type="SMART" id="SM00195">
    <property type="entry name" value="DSPc"/>
    <property type="match status" value="1"/>
</dbReference>
<evidence type="ECO:0000256" key="2">
    <source>
        <dbReference type="ARBA" id="ARBA00013064"/>
    </source>
</evidence>
<sequence>MEACGEPGSLEPLDSVRFPWLFLGDRRAARNAQLLRRQKIAYIVNCTPPCGEGGVPNFHERMSVGSRLAFRYLRVPIFDTQAETLQPHFESVWEFMETCRTREDGNLLVHCNQGVSRSVSFICSYLIKYEGMSSDEALAFVRRRNPLAQPNESFRSQLEALYECVKKEWHFVYSEPRRLPQAGWVPPFATSRKRVTSCSLPNGRPQRKAIRLIGPARPPPTDNSPQSSATEGGHSCKETNTPSSSFVTSTSVSSLPQDPKDTEMERAVLVGDDSVQEGKQIHSEGVGAEASTAGAEANVRRNSLNPTCEFSVHSVSDADDNDEVPVCSSDDCCEQPVGCKDIPLHQDTHAVGSVVSSPCAQSEGQPEHSACLNGSYEDSVASAPASDVLSAGEECREPVVAGRAESVAREETTVEDGLREQQELLQSNAADHTVVLDGPCKAPSWSLKPLTEPTEDRRTASRSTVQAAVLSVL</sequence>
<dbReference type="Proteomes" id="UP000030750">
    <property type="component" value="Unassembled WGS sequence"/>
</dbReference>
<dbReference type="PROSITE" id="PS50054">
    <property type="entry name" value="TYR_PHOSPHATASE_DUAL"/>
    <property type="match status" value="1"/>
</dbReference>
<dbReference type="InterPro" id="IPR029021">
    <property type="entry name" value="Prot-tyrosine_phosphatase-like"/>
</dbReference>
<dbReference type="VEuPathDB" id="ToxoDB:EBH_0005520"/>
<gene>
    <name evidence="8" type="ORF">EBH_0005520</name>
</gene>
<dbReference type="Gene3D" id="3.90.190.10">
    <property type="entry name" value="Protein tyrosine phosphatase superfamily"/>
    <property type="match status" value="1"/>
</dbReference>
<evidence type="ECO:0000259" key="7">
    <source>
        <dbReference type="PROSITE" id="PS50056"/>
    </source>
</evidence>
<dbReference type="InterPro" id="IPR000340">
    <property type="entry name" value="Dual-sp_phosphatase_cat-dom"/>
</dbReference>
<comment type="similarity">
    <text evidence="1">Belongs to the protein-tyrosine phosphatase family. Non-receptor class dual specificity subfamily.</text>
</comment>
<dbReference type="EMBL" id="HG713223">
    <property type="protein sequence ID" value="CDJ52939.1"/>
    <property type="molecule type" value="Genomic_DNA"/>
</dbReference>
<dbReference type="GO" id="GO:0004725">
    <property type="term" value="F:protein tyrosine phosphatase activity"/>
    <property type="evidence" value="ECO:0007669"/>
    <property type="project" value="UniProtKB-EC"/>
</dbReference>
<dbReference type="InterPro" id="IPR000387">
    <property type="entry name" value="Tyr_Pase_dom"/>
</dbReference>
<evidence type="ECO:0000313" key="8">
    <source>
        <dbReference type="EMBL" id="CDJ52939.1"/>
    </source>
</evidence>
<dbReference type="Pfam" id="PF00782">
    <property type="entry name" value="DSPc"/>
    <property type="match status" value="1"/>
</dbReference>
<organism evidence="8 9">
    <name type="scientific">Eimeria brunetti</name>
    <dbReference type="NCBI Taxonomy" id="51314"/>
    <lineage>
        <taxon>Eukaryota</taxon>
        <taxon>Sar</taxon>
        <taxon>Alveolata</taxon>
        <taxon>Apicomplexa</taxon>
        <taxon>Conoidasida</taxon>
        <taxon>Coccidia</taxon>
        <taxon>Eucoccidiorida</taxon>
        <taxon>Eimeriorina</taxon>
        <taxon>Eimeriidae</taxon>
        <taxon>Eimeria</taxon>
    </lineage>
</organism>
<dbReference type="SUPFAM" id="SSF52799">
    <property type="entry name" value="(Phosphotyrosine protein) phosphatases II"/>
    <property type="match status" value="1"/>
</dbReference>
<feature type="compositionally biased region" description="Low complexity" evidence="5">
    <location>
        <begin position="243"/>
        <end position="254"/>
    </location>
</feature>
<reference evidence="8" key="2">
    <citation type="submission" date="2013-10" db="EMBL/GenBank/DDBJ databases">
        <authorList>
            <person name="Aslett M."/>
        </authorList>
    </citation>
    <scope>NUCLEOTIDE SEQUENCE [LARGE SCALE GENOMIC DNA]</scope>
    <source>
        <strain evidence="8">Houghton</strain>
    </source>
</reference>
<dbReference type="GO" id="GO:0005737">
    <property type="term" value="C:cytoplasm"/>
    <property type="evidence" value="ECO:0007669"/>
    <property type="project" value="TreeGrafter"/>
</dbReference>
<protein>
    <recommendedName>
        <fullName evidence="2">protein-tyrosine-phosphatase</fullName>
        <ecNumber evidence="2">3.1.3.48</ecNumber>
    </recommendedName>
</protein>
<evidence type="ECO:0000259" key="6">
    <source>
        <dbReference type="PROSITE" id="PS50054"/>
    </source>
</evidence>
<dbReference type="GO" id="GO:0043409">
    <property type="term" value="P:negative regulation of MAPK cascade"/>
    <property type="evidence" value="ECO:0007669"/>
    <property type="project" value="TreeGrafter"/>
</dbReference>
<dbReference type="PANTHER" id="PTHR10159:SF529">
    <property type="entry name" value="TYROSINE-PROTEIN PHOSPHATASE DOMAIN-CONTAINING PROTEIN"/>
    <property type="match status" value="1"/>
</dbReference>
<dbReference type="PANTHER" id="PTHR10159">
    <property type="entry name" value="DUAL SPECIFICITY PROTEIN PHOSPHATASE"/>
    <property type="match status" value="1"/>
</dbReference>
<dbReference type="InterPro" id="IPR020422">
    <property type="entry name" value="TYR_PHOSPHATASE_DUAL_dom"/>
</dbReference>
<dbReference type="AlphaFoldDB" id="U6LWI4"/>
<reference evidence="8" key="1">
    <citation type="submission" date="2013-10" db="EMBL/GenBank/DDBJ databases">
        <title>Genomic analysis of the causative agents of coccidiosis in chickens.</title>
        <authorList>
            <person name="Reid A.J."/>
            <person name="Blake D."/>
            <person name="Billington K."/>
            <person name="Browne H."/>
            <person name="Dunn M."/>
            <person name="Hung S."/>
            <person name="Kawahara F."/>
            <person name="Miranda-Saavedra D."/>
            <person name="Mourier T."/>
            <person name="Nagra H."/>
            <person name="Otto T.D."/>
            <person name="Rawlings N."/>
            <person name="Sanchez A."/>
            <person name="Sanders M."/>
            <person name="Subramaniam C."/>
            <person name="Tay Y."/>
            <person name="Dear P."/>
            <person name="Doerig C."/>
            <person name="Gruber A."/>
            <person name="Parkinson J."/>
            <person name="Shirley M."/>
            <person name="Wan K.L."/>
            <person name="Berriman M."/>
            <person name="Tomley F."/>
            <person name="Pain A."/>
        </authorList>
    </citation>
    <scope>NUCLEOTIDE SEQUENCE [LARGE SCALE GENOMIC DNA]</scope>
    <source>
        <strain evidence="8">Houghton</strain>
    </source>
</reference>
<keyword evidence="3" id="KW-0378">Hydrolase</keyword>
<keyword evidence="9" id="KW-1185">Reference proteome</keyword>
<feature type="region of interest" description="Disordered" evidence="5">
    <location>
        <begin position="195"/>
        <end position="261"/>
    </location>
</feature>
<keyword evidence="4" id="KW-0904">Protein phosphatase</keyword>
<dbReference type="OrthoDB" id="2017893at2759"/>
<feature type="domain" description="Tyrosine specific protein phosphatases" evidence="7">
    <location>
        <begin position="93"/>
        <end position="146"/>
    </location>
</feature>
<dbReference type="PROSITE" id="PS50056">
    <property type="entry name" value="TYR_PHOSPHATASE_2"/>
    <property type="match status" value="1"/>
</dbReference>
<proteinExistence type="inferred from homology"/>
<feature type="region of interest" description="Disordered" evidence="5">
    <location>
        <begin position="442"/>
        <end position="464"/>
    </location>
</feature>